<dbReference type="EMBL" id="JAVFHQ010000012">
    <property type="protein sequence ID" value="KAK4547063.1"/>
    <property type="molecule type" value="Genomic_DNA"/>
</dbReference>
<dbReference type="Proteomes" id="UP001324427">
    <property type="component" value="Unassembled WGS sequence"/>
</dbReference>
<protein>
    <recommendedName>
        <fullName evidence="3">F-box domain-containing protein</fullName>
    </recommendedName>
</protein>
<keyword evidence="2" id="KW-1185">Reference proteome</keyword>
<reference evidence="1 2" key="1">
    <citation type="submission" date="2021-11" db="EMBL/GenBank/DDBJ databases">
        <title>Black yeast isolated from Biological Soil Crust.</title>
        <authorList>
            <person name="Kurbessoian T."/>
        </authorList>
    </citation>
    <scope>NUCLEOTIDE SEQUENCE [LARGE SCALE GENOMIC DNA]</scope>
    <source>
        <strain evidence="1 2">CCFEE 5522</strain>
    </source>
</reference>
<organism evidence="1 2">
    <name type="scientific">Oleoguttula mirabilis</name>
    <dbReference type="NCBI Taxonomy" id="1507867"/>
    <lineage>
        <taxon>Eukaryota</taxon>
        <taxon>Fungi</taxon>
        <taxon>Dikarya</taxon>
        <taxon>Ascomycota</taxon>
        <taxon>Pezizomycotina</taxon>
        <taxon>Dothideomycetes</taxon>
        <taxon>Dothideomycetidae</taxon>
        <taxon>Mycosphaerellales</taxon>
        <taxon>Teratosphaeriaceae</taxon>
        <taxon>Oleoguttula</taxon>
    </lineage>
</organism>
<accession>A0AAV9JNC9</accession>
<comment type="caution">
    <text evidence="1">The sequence shown here is derived from an EMBL/GenBank/DDBJ whole genome shotgun (WGS) entry which is preliminary data.</text>
</comment>
<name>A0AAV9JNC9_9PEZI</name>
<dbReference type="AlphaFoldDB" id="A0AAV9JNC9"/>
<evidence type="ECO:0000313" key="2">
    <source>
        <dbReference type="Proteomes" id="UP001324427"/>
    </source>
</evidence>
<sequence>MAVDPGPASVQMSAEDGDTVTANVTTALAGLQLPTERPDSPASLTLLQLPKELRLLIFDALFQPFVQEQPEDFDEYMLPSEWPKTHDFTAYTAISSTCKQLHFESKTHFETQFLPNTMMYFDNTPELWDFTEKISRFGPEYQDIVIQLSTCSHSAWFFTAQEVEEGPPNDVVGATFLAKLCINIQPDLDLRCSGVDWSLCNSEERHDVTHARTRLEYPGTQRLTSWVRQGKKIDILELCAPGCPLRVSTHQVCGHEHTQYSIMTARVGDLVWDWVDAWGVRELDLRKMRACCDKYLNASSLEIELAKLRSLEQ</sequence>
<evidence type="ECO:0008006" key="3">
    <source>
        <dbReference type="Google" id="ProtNLM"/>
    </source>
</evidence>
<proteinExistence type="predicted"/>
<evidence type="ECO:0000313" key="1">
    <source>
        <dbReference type="EMBL" id="KAK4547063.1"/>
    </source>
</evidence>
<gene>
    <name evidence="1" type="ORF">LTR36_001284</name>
</gene>